<dbReference type="Gene3D" id="2.170.190.11">
    <property type="entry name" value="Molybdopterin biosynthesis moea protein, domain 3"/>
    <property type="match status" value="1"/>
</dbReference>
<protein>
    <recommendedName>
        <fullName evidence="6">Molybdopterin molybdenumtransferase</fullName>
        <ecNumber evidence="6">2.10.1.1</ecNumber>
    </recommendedName>
</protein>
<dbReference type="PROSITE" id="PS01078">
    <property type="entry name" value="MOCF_BIOSYNTHESIS_1"/>
    <property type="match status" value="1"/>
</dbReference>
<dbReference type="InterPro" id="IPR005111">
    <property type="entry name" value="MoeA_C_domain_IV"/>
</dbReference>
<dbReference type="InterPro" id="IPR036688">
    <property type="entry name" value="MoeA_C_domain_IV_sf"/>
</dbReference>
<dbReference type="InterPro" id="IPR005110">
    <property type="entry name" value="MoeA_linker/N"/>
</dbReference>
<dbReference type="PANTHER" id="PTHR10192:SF5">
    <property type="entry name" value="GEPHYRIN"/>
    <property type="match status" value="1"/>
</dbReference>
<dbReference type="EC" id="2.10.1.1" evidence="6"/>
<dbReference type="Pfam" id="PF00994">
    <property type="entry name" value="MoCF_biosynth"/>
    <property type="match status" value="1"/>
</dbReference>
<comment type="pathway">
    <text evidence="2 6">Cofactor biosynthesis; molybdopterin biosynthesis.</text>
</comment>
<evidence type="ECO:0000256" key="5">
    <source>
        <dbReference type="ARBA" id="ARBA00047317"/>
    </source>
</evidence>
<dbReference type="InterPro" id="IPR036425">
    <property type="entry name" value="MoaB/Mog-like_dom_sf"/>
</dbReference>
<dbReference type="Pfam" id="PF03453">
    <property type="entry name" value="MoeA_N"/>
    <property type="match status" value="1"/>
</dbReference>
<keyword evidence="6" id="KW-0479">Metal-binding</keyword>
<evidence type="ECO:0000256" key="6">
    <source>
        <dbReference type="RuleBase" id="RU365090"/>
    </source>
</evidence>
<comment type="function">
    <text evidence="1 6">Catalyzes the insertion of molybdate into adenylated molybdopterin with the concomitant release of AMP.</text>
</comment>
<evidence type="ECO:0000256" key="1">
    <source>
        <dbReference type="ARBA" id="ARBA00002901"/>
    </source>
</evidence>
<name>A0ABX9VM99_9PROT</name>
<reference evidence="8 9" key="1">
    <citation type="submission" date="2018-10" db="EMBL/GenBank/DDBJ databases">
        <title>Roseomonas sp. nov., isolated from feces of Tibetan antelopes in the Qinghai-Tibet plateau, China.</title>
        <authorList>
            <person name="Tian Z."/>
        </authorList>
    </citation>
    <scope>NUCLEOTIDE SEQUENCE [LARGE SCALE GENOMIC DNA]</scope>
    <source>
        <strain evidence="8 9">Z23</strain>
    </source>
</reference>
<dbReference type="Proteomes" id="UP000274097">
    <property type="component" value="Unassembled WGS sequence"/>
</dbReference>
<dbReference type="EMBL" id="RFLX01000006">
    <property type="protein sequence ID" value="RMI25071.1"/>
    <property type="molecule type" value="Genomic_DNA"/>
</dbReference>
<evidence type="ECO:0000313" key="9">
    <source>
        <dbReference type="Proteomes" id="UP000274097"/>
    </source>
</evidence>
<evidence type="ECO:0000256" key="4">
    <source>
        <dbReference type="ARBA" id="ARBA00023150"/>
    </source>
</evidence>
<sequence>MGPTGRQGHRPSRQGFRPWRCSASPCRAITGRMLPLHVTDPALAAARLEALIPGPVAPARLAVGESLGLPLATDLLLPQALPARDTAARDGWALCAADTAGASAYAPAPLAGAPWVEAGDTLPSGADAVLPAFEVEEHGPLLMALAEAVPGDGVQPAGADAPLALLLRHAGQRLRAADLPLLAMAGIASVAVRRPRVALLPIGDEIMASPILDRTGPFLLHLLAAEGAEARILPPAGDDPASIAEALRAGAAEADLLLTLGGTGLGRRDHAAAGLALAGEVLLHGLGAWPGHSTGFGHAGGRPVILVPGHPADALAGWLLLARPALRRLSGALPAAPRRARLGRKIASGIGLAELVLLRRGAEPDLVEPLATGTLPLSALAAAEAMLVVPPASEGYEAGRWVEVEEI</sequence>
<dbReference type="InterPro" id="IPR036135">
    <property type="entry name" value="MoeA_linker/N_sf"/>
</dbReference>
<dbReference type="Gene3D" id="3.90.105.10">
    <property type="entry name" value="Molybdopterin biosynthesis moea protein, domain 2"/>
    <property type="match status" value="1"/>
</dbReference>
<dbReference type="Gene3D" id="3.40.980.10">
    <property type="entry name" value="MoaB/Mog-like domain"/>
    <property type="match status" value="1"/>
</dbReference>
<evidence type="ECO:0000259" key="7">
    <source>
        <dbReference type="SMART" id="SM00852"/>
    </source>
</evidence>
<keyword evidence="4 6" id="KW-0501">Molybdenum cofactor biosynthesis</keyword>
<accession>A0ABX9VM99</accession>
<comment type="cofactor">
    <cofactor evidence="6">
        <name>Mg(2+)</name>
        <dbReference type="ChEBI" id="CHEBI:18420"/>
    </cofactor>
</comment>
<dbReference type="InterPro" id="IPR038987">
    <property type="entry name" value="MoeA-like"/>
</dbReference>
<gene>
    <name evidence="8" type="ORF">EBE87_10675</name>
</gene>
<evidence type="ECO:0000256" key="3">
    <source>
        <dbReference type="ARBA" id="ARBA00010763"/>
    </source>
</evidence>
<keyword evidence="9" id="KW-1185">Reference proteome</keyword>
<organism evidence="8 9">
    <name type="scientific">Teichococcus wenyumeiae</name>
    <dbReference type="NCBI Taxonomy" id="2478470"/>
    <lineage>
        <taxon>Bacteria</taxon>
        <taxon>Pseudomonadati</taxon>
        <taxon>Pseudomonadota</taxon>
        <taxon>Alphaproteobacteria</taxon>
        <taxon>Acetobacterales</taxon>
        <taxon>Roseomonadaceae</taxon>
        <taxon>Roseomonas</taxon>
    </lineage>
</organism>
<proteinExistence type="inferred from homology"/>
<dbReference type="PANTHER" id="PTHR10192">
    <property type="entry name" value="MOLYBDOPTERIN BIOSYNTHESIS PROTEIN"/>
    <property type="match status" value="1"/>
</dbReference>
<dbReference type="Pfam" id="PF03454">
    <property type="entry name" value="MoeA_C"/>
    <property type="match status" value="1"/>
</dbReference>
<dbReference type="SMART" id="SM00852">
    <property type="entry name" value="MoCF_biosynth"/>
    <property type="match status" value="1"/>
</dbReference>
<comment type="similarity">
    <text evidence="3 6">Belongs to the MoeA family.</text>
</comment>
<dbReference type="Gene3D" id="2.40.340.10">
    <property type="entry name" value="MoeA, C-terminal, domain IV"/>
    <property type="match status" value="1"/>
</dbReference>
<keyword evidence="6" id="KW-0500">Molybdenum</keyword>
<dbReference type="SUPFAM" id="SSF53218">
    <property type="entry name" value="Molybdenum cofactor biosynthesis proteins"/>
    <property type="match status" value="1"/>
</dbReference>
<comment type="catalytic activity">
    <reaction evidence="5">
        <text>adenylyl-molybdopterin + molybdate = Mo-molybdopterin + AMP + H(+)</text>
        <dbReference type="Rhea" id="RHEA:35047"/>
        <dbReference type="ChEBI" id="CHEBI:15378"/>
        <dbReference type="ChEBI" id="CHEBI:36264"/>
        <dbReference type="ChEBI" id="CHEBI:62727"/>
        <dbReference type="ChEBI" id="CHEBI:71302"/>
        <dbReference type="ChEBI" id="CHEBI:456215"/>
        <dbReference type="EC" id="2.10.1.1"/>
    </reaction>
</comment>
<dbReference type="SUPFAM" id="SSF63882">
    <property type="entry name" value="MoeA N-terminal region -like"/>
    <property type="match status" value="1"/>
</dbReference>
<dbReference type="InterPro" id="IPR008284">
    <property type="entry name" value="MoCF_biosynth_CS"/>
</dbReference>
<comment type="caution">
    <text evidence="8">The sequence shown here is derived from an EMBL/GenBank/DDBJ whole genome shotgun (WGS) entry which is preliminary data.</text>
</comment>
<dbReference type="SUPFAM" id="SSF63867">
    <property type="entry name" value="MoeA C-terminal domain-like"/>
    <property type="match status" value="1"/>
</dbReference>
<evidence type="ECO:0000256" key="2">
    <source>
        <dbReference type="ARBA" id="ARBA00005046"/>
    </source>
</evidence>
<evidence type="ECO:0000313" key="8">
    <source>
        <dbReference type="EMBL" id="RMI25071.1"/>
    </source>
</evidence>
<dbReference type="InterPro" id="IPR001453">
    <property type="entry name" value="MoaB/Mog_dom"/>
</dbReference>
<keyword evidence="6" id="KW-0808">Transferase</keyword>
<keyword evidence="6" id="KW-0460">Magnesium</keyword>
<feature type="domain" description="MoaB/Mog" evidence="7">
    <location>
        <begin position="198"/>
        <end position="328"/>
    </location>
</feature>